<dbReference type="GO" id="GO:0005737">
    <property type="term" value="C:cytoplasm"/>
    <property type="evidence" value="ECO:0007669"/>
    <property type="project" value="UniProtKB-SubCell"/>
</dbReference>
<proteinExistence type="inferred from homology"/>
<feature type="compositionally biased region" description="Basic and acidic residues" evidence="5">
    <location>
        <begin position="442"/>
        <end position="452"/>
    </location>
</feature>
<evidence type="ECO:0000256" key="4">
    <source>
        <dbReference type="ARBA" id="ARBA00022553"/>
    </source>
</evidence>
<evidence type="ECO:0000256" key="3">
    <source>
        <dbReference type="ARBA" id="ARBA00022490"/>
    </source>
</evidence>
<keyword evidence="6" id="KW-0812">Transmembrane</keyword>
<dbReference type="InterPro" id="IPR019376">
    <property type="entry name" value="Myeloid_leukemia_factor"/>
</dbReference>
<sequence>MHRSGAAMAWNVFKFCTALRGLGSIMILLVLGVVGVSYYAVVITNYGPGLAAGSLDSLIAFVVLTMFHSLFYTFLETSLVTLSLLPHFIAFFSDGEIPGTPGTLATTFLAFVLNLAFALSVMGFLIMHISLVAANTTTIEVNDADVLLIFYRRLMRKSLLQNGVMILGEKGTSSRQGYKISTIAYSGVFGMDRKFWFIPGYSEEDLRRMPALHGLEYPSKPDLEFLQRLPRAEVSAENGAEEELDGSSTNPTRVSVTAIYIPLRSGKVSLSLLEIQFLSHSDPEAENRVAMCGIARFMSLILQSLYRCIWSSNWFVYDSVQGSSSASTMQSDREKVREESRAAGRQLDTFDNIGFHGSMFPSIFGGKDPFDDPFFSRPHGALFGSHKISSGNPGNVQPMSRSKGLVIEELDSDAEDEENDVRSPSWENNNPLVEHPDDQDDDYGKSPRKQRDVSSSANQIKVEPEKPRSHSVSFQKVTYGGINGSYYTATTSRRTGSDGVTWEESKQADRTTGQAAHKVSRGIHDKGHSVTRKLGSDGKVESVQTLQNLNEDELDSFEKAWGGNHFRGRNDSFDFPNISASRHANTCEDIPCVTGMHSNRLGPLAAWGSLSDPLRELSHTNRLRSFNQEQPTRGRPKKVVTINIE</sequence>
<evidence type="ECO:0008006" key="9">
    <source>
        <dbReference type="Google" id="ProtNLM"/>
    </source>
</evidence>
<keyword evidence="3" id="KW-0963">Cytoplasm</keyword>
<evidence type="ECO:0000256" key="5">
    <source>
        <dbReference type="SAM" id="MobiDB-lite"/>
    </source>
</evidence>
<reference evidence="7" key="1">
    <citation type="submission" date="2018-01" db="EMBL/GenBank/DDBJ databases">
        <authorList>
            <person name="Mao J.F."/>
        </authorList>
    </citation>
    <scope>NUCLEOTIDE SEQUENCE</scope>
    <source>
        <strain evidence="7">Huo1</strain>
        <tissue evidence="7">Leaf</tissue>
    </source>
</reference>
<feature type="compositionally biased region" description="Basic and acidic residues" evidence="5">
    <location>
        <begin position="522"/>
        <end position="533"/>
    </location>
</feature>
<evidence type="ECO:0000256" key="2">
    <source>
        <dbReference type="ARBA" id="ARBA00008332"/>
    </source>
</evidence>
<comment type="subcellular location">
    <subcellularLocation>
        <location evidence="1">Cytoplasm</location>
    </subcellularLocation>
</comment>
<evidence type="ECO:0000313" key="8">
    <source>
        <dbReference type="Proteomes" id="UP000298416"/>
    </source>
</evidence>
<evidence type="ECO:0000313" key="7">
    <source>
        <dbReference type="EMBL" id="KAG6435673.1"/>
    </source>
</evidence>
<evidence type="ECO:0000256" key="1">
    <source>
        <dbReference type="ARBA" id="ARBA00004496"/>
    </source>
</evidence>
<comment type="caution">
    <text evidence="7">The sequence shown here is derived from an EMBL/GenBank/DDBJ whole genome shotgun (WGS) entry which is preliminary data.</text>
</comment>
<keyword evidence="6" id="KW-1133">Transmembrane helix</keyword>
<organism evidence="7">
    <name type="scientific">Salvia splendens</name>
    <name type="common">Scarlet sage</name>
    <dbReference type="NCBI Taxonomy" id="180675"/>
    <lineage>
        <taxon>Eukaryota</taxon>
        <taxon>Viridiplantae</taxon>
        <taxon>Streptophyta</taxon>
        <taxon>Embryophyta</taxon>
        <taxon>Tracheophyta</taxon>
        <taxon>Spermatophyta</taxon>
        <taxon>Magnoliopsida</taxon>
        <taxon>eudicotyledons</taxon>
        <taxon>Gunneridae</taxon>
        <taxon>Pentapetalae</taxon>
        <taxon>asterids</taxon>
        <taxon>lamiids</taxon>
        <taxon>Lamiales</taxon>
        <taxon>Lamiaceae</taxon>
        <taxon>Nepetoideae</taxon>
        <taxon>Mentheae</taxon>
        <taxon>Salviinae</taxon>
        <taxon>Salvia</taxon>
        <taxon>Salvia subgen. Calosphace</taxon>
        <taxon>core Calosphace</taxon>
    </lineage>
</organism>
<feature type="region of interest" description="Disordered" evidence="5">
    <location>
        <begin position="493"/>
        <end position="533"/>
    </location>
</feature>
<reference evidence="7" key="2">
    <citation type="submission" date="2020-08" db="EMBL/GenBank/DDBJ databases">
        <title>Plant Genome Project.</title>
        <authorList>
            <person name="Zhang R.-G."/>
        </authorList>
    </citation>
    <scope>NUCLEOTIDE SEQUENCE</scope>
    <source>
        <strain evidence="7">Huo1</strain>
        <tissue evidence="7">Leaf</tissue>
    </source>
</reference>
<feature type="transmembrane region" description="Helical" evidence="6">
    <location>
        <begin position="21"/>
        <end position="40"/>
    </location>
</feature>
<dbReference type="AlphaFoldDB" id="A0A8X9ABP0"/>
<feature type="region of interest" description="Disordered" evidence="5">
    <location>
        <begin position="412"/>
        <end position="475"/>
    </location>
</feature>
<dbReference type="EMBL" id="PNBA02000001">
    <property type="protein sequence ID" value="KAG6435673.1"/>
    <property type="molecule type" value="Genomic_DNA"/>
</dbReference>
<protein>
    <recommendedName>
        <fullName evidence="9">Palmitoyltransferase</fullName>
    </recommendedName>
</protein>
<feature type="region of interest" description="Disordered" evidence="5">
    <location>
        <begin position="626"/>
        <end position="645"/>
    </location>
</feature>
<keyword evidence="4" id="KW-0597">Phosphoprotein</keyword>
<gene>
    <name evidence="7" type="ORF">SASPL_100548</name>
</gene>
<keyword evidence="8" id="KW-1185">Reference proteome</keyword>
<name>A0A8X9ABP0_SALSN</name>
<feature type="transmembrane region" description="Helical" evidence="6">
    <location>
        <begin position="104"/>
        <end position="126"/>
    </location>
</feature>
<dbReference type="PANTHER" id="PTHR13105">
    <property type="entry name" value="MYELOID LEUKEMIA FACTOR"/>
    <property type="match status" value="1"/>
</dbReference>
<comment type="similarity">
    <text evidence="2">Belongs to the MLF family.</text>
</comment>
<feature type="transmembrane region" description="Helical" evidence="6">
    <location>
        <begin position="71"/>
        <end position="92"/>
    </location>
</feature>
<dbReference type="Pfam" id="PF10248">
    <property type="entry name" value="Mlf1IP"/>
    <property type="match status" value="1"/>
</dbReference>
<keyword evidence="6" id="KW-0472">Membrane</keyword>
<accession>A0A8X9ABP0</accession>
<evidence type="ECO:0000256" key="6">
    <source>
        <dbReference type="SAM" id="Phobius"/>
    </source>
</evidence>
<dbReference type="Proteomes" id="UP000298416">
    <property type="component" value="Unassembled WGS sequence"/>
</dbReference>